<gene>
    <name evidence="1" type="ORF">G2W53_034287</name>
</gene>
<dbReference type="Proteomes" id="UP000634136">
    <property type="component" value="Unassembled WGS sequence"/>
</dbReference>
<sequence>MTQQDLGQPRKNIERIFVAKEDALLIDNLASISPGVFVSANLVGPTKERVVVYVTAFNLSWSKKKLTPLACHDCLKVSGKVEASKIVAKKKGGSKEACRHEELHDMDEGYAATSLFIELFCMYISGDFILP</sequence>
<proteinExistence type="predicted"/>
<comment type="caution">
    <text evidence="1">The sequence shown here is derived from an EMBL/GenBank/DDBJ whole genome shotgun (WGS) entry which is preliminary data.</text>
</comment>
<evidence type="ECO:0000313" key="1">
    <source>
        <dbReference type="EMBL" id="KAF7813311.1"/>
    </source>
</evidence>
<keyword evidence="2" id="KW-1185">Reference proteome</keyword>
<organism evidence="1 2">
    <name type="scientific">Senna tora</name>
    <dbReference type="NCBI Taxonomy" id="362788"/>
    <lineage>
        <taxon>Eukaryota</taxon>
        <taxon>Viridiplantae</taxon>
        <taxon>Streptophyta</taxon>
        <taxon>Embryophyta</taxon>
        <taxon>Tracheophyta</taxon>
        <taxon>Spermatophyta</taxon>
        <taxon>Magnoliopsida</taxon>
        <taxon>eudicotyledons</taxon>
        <taxon>Gunneridae</taxon>
        <taxon>Pentapetalae</taxon>
        <taxon>rosids</taxon>
        <taxon>fabids</taxon>
        <taxon>Fabales</taxon>
        <taxon>Fabaceae</taxon>
        <taxon>Caesalpinioideae</taxon>
        <taxon>Cassia clade</taxon>
        <taxon>Senna</taxon>
    </lineage>
</organism>
<accession>A0A834T122</accession>
<evidence type="ECO:0000313" key="2">
    <source>
        <dbReference type="Proteomes" id="UP000634136"/>
    </source>
</evidence>
<reference evidence="1" key="1">
    <citation type="submission" date="2020-09" db="EMBL/GenBank/DDBJ databases">
        <title>Genome-Enabled Discovery of Anthraquinone Biosynthesis in Senna tora.</title>
        <authorList>
            <person name="Kang S.-H."/>
            <person name="Pandey R.P."/>
            <person name="Lee C.-M."/>
            <person name="Sim J.-S."/>
            <person name="Jeong J.-T."/>
            <person name="Choi B.-S."/>
            <person name="Jung M."/>
            <person name="Ginzburg D."/>
            <person name="Zhao K."/>
            <person name="Won S.Y."/>
            <person name="Oh T.-J."/>
            <person name="Yu Y."/>
            <person name="Kim N.-H."/>
            <person name="Lee O.R."/>
            <person name="Lee T.-H."/>
            <person name="Bashyal P."/>
            <person name="Kim T.-S."/>
            <person name="Lee W.-H."/>
            <person name="Kawkins C."/>
            <person name="Kim C.-K."/>
            <person name="Kim J.S."/>
            <person name="Ahn B.O."/>
            <person name="Rhee S.Y."/>
            <person name="Sohng J.K."/>
        </authorList>
    </citation>
    <scope>NUCLEOTIDE SEQUENCE</scope>
    <source>
        <tissue evidence="1">Leaf</tissue>
    </source>
</reference>
<protein>
    <submittedName>
        <fullName evidence="1">Uncharacterized protein</fullName>
    </submittedName>
</protein>
<dbReference type="EMBL" id="JAAIUW010000010">
    <property type="protein sequence ID" value="KAF7813311.1"/>
    <property type="molecule type" value="Genomic_DNA"/>
</dbReference>
<dbReference type="AlphaFoldDB" id="A0A834T122"/>
<name>A0A834T122_9FABA</name>